<proteinExistence type="predicted"/>
<dbReference type="AlphaFoldDB" id="A0A2G9ZFQ7"/>
<protein>
    <recommendedName>
        <fullName evidence="3">Type 4 fimbrial biogenesis protein PilX N-terminal domain-containing protein</fullName>
    </recommendedName>
</protein>
<sequence>MFVFFIGIMGIFSLLTATMRSTKGVVDNFKASQLSQEGLELVRNIRDKNWLFYQDWRTGLGSCASGCEMDYNDTDLSNWLNRNLKIDSNGFYNYETGTNSLFKRKITISQDGDTLKVKSEVSWQNETFTTIDTLYDWYNQ</sequence>
<gene>
    <name evidence="1" type="ORF">COX24_00490</name>
</gene>
<evidence type="ECO:0000313" key="2">
    <source>
        <dbReference type="Proteomes" id="UP000230447"/>
    </source>
</evidence>
<evidence type="ECO:0008006" key="3">
    <source>
        <dbReference type="Google" id="ProtNLM"/>
    </source>
</evidence>
<accession>A0A2G9ZFQ7</accession>
<comment type="caution">
    <text evidence="1">The sequence shown here is derived from an EMBL/GenBank/DDBJ whole genome shotgun (WGS) entry which is preliminary data.</text>
</comment>
<dbReference type="EMBL" id="PCSB01000011">
    <property type="protein sequence ID" value="PIP32006.1"/>
    <property type="molecule type" value="Genomic_DNA"/>
</dbReference>
<name>A0A2G9ZFQ7_9BACT</name>
<reference evidence="1 2" key="1">
    <citation type="submission" date="2017-09" db="EMBL/GenBank/DDBJ databases">
        <title>Depth-based differentiation of microbial function through sediment-hosted aquifers and enrichment of novel symbionts in the deep terrestrial subsurface.</title>
        <authorList>
            <person name="Probst A.J."/>
            <person name="Ladd B."/>
            <person name="Jarett J.K."/>
            <person name="Geller-Mcgrath D.E."/>
            <person name="Sieber C.M."/>
            <person name="Emerson J.B."/>
            <person name="Anantharaman K."/>
            <person name="Thomas B.C."/>
            <person name="Malmstrom R."/>
            <person name="Stieglmeier M."/>
            <person name="Klingl A."/>
            <person name="Woyke T."/>
            <person name="Ryan C.M."/>
            <person name="Banfield J.F."/>
        </authorList>
    </citation>
    <scope>NUCLEOTIDE SEQUENCE [LARGE SCALE GENOMIC DNA]</scope>
    <source>
        <strain evidence="1">CG23_combo_of_CG06-09_8_20_14_all_37_87_8</strain>
    </source>
</reference>
<evidence type="ECO:0000313" key="1">
    <source>
        <dbReference type="EMBL" id="PIP32006.1"/>
    </source>
</evidence>
<dbReference type="Proteomes" id="UP000230447">
    <property type="component" value="Unassembled WGS sequence"/>
</dbReference>
<organism evidence="1 2">
    <name type="scientific">bacterium (Candidatus Gribaldobacteria) CG23_combo_of_CG06-09_8_20_14_all_37_87_8</name>
    <dbReference type="NCBI Taxonomy" id="2014278"/>
    <lineage>
        <taxon>Bacteria</taxon>
        <taxon>Candidatus Gribaldobacteria</taxon>
    </lineage>
</organism>